<evidence type="ECO:0000256" key="2">
    <source>
        <dbReference type="SAM" id="MobiDB-lite"/>
    </source>
</evidence>
<feature type="coiled-coil region" evidence="1">
    <location>
        <begin position="543"/>
        <end position="570"/>
    </location>
</feature>
<dbReference type="AlphaFoldDB" id="A0A7S3C9Z5"/>
<name>A0A7S3C9Z5_9CHLO</name>
<dbReference type="EMBL" id="HBHZ01003441">
    <property type="protein sequence ID" value="CAE0189567.1"/>
    <property type="molecule type" value="Transcribed_RNA"/>
</dbReference>
<gene>
    <name evidence="3" type="ORF">CROS1456_LOCUS2656</name>
</gene>
<dbReference type="InterPro" id="IPR024064">
    <property type="entry name" value="FdhE-like_sf"/>
</dbReference>
<dbReference type="SUPFAM" id="SSF144020">
    <property type="entry name" value="FdhE-like"/>
    <property type="match status" value="1"/>
</dbReference>
<organism evidence="3">
    <name type="scientific">Chloropicon roscoffensis</name>
    <dbReference type="NCBI Taxonomy" id="1461544"/>
    <lineage>
        <taxon>Eukaryota</taxon>
        <taxon>Viridiplantae</taxon>
        <taxon>Chlorophyta</taxon>
        <taxon>Chloropicophyceae</taxon>
        <taxon>Chloropicales</taxon>
        <taxon>Chloropicaceae</taxon>
        <taxon>Chloropicon</taxon>
    </lineage>
</organism>
<evidence type="ECO:0000313" key="3">
    <source>
        <dbReference type="EMBL" id="CAE0189567.1"/>
    </source>
</evidence>
<accession>A0A7S3C9Z5</accession>
<reference evidence="3" key="1">
    <citation type="submission" date="2021-01" db="EMBL/GenBank/DDBJ databases">
        <authorList>
            <person name="Corre E."/>
            <person name="Pelletier E."/>
            <person name="Niang G."/>
            <person name="Scheremetjew M."/>
            <person name="Finn R."/>
            <person name="Kale V."/>
            <person name="Holt S."/>
            <person name="Cochrane G."/>
            <person name="Meng A."/>
            <person name="Brown T."/>
            <person name="Cohen L."/>
        </authorList>
    </citation>
    <scope>NUCLEOTIDE SEQUENCE</scope>
    <source>
        <strain evidence="3">RCC1871</strain>
    </source>
</reference>
<keyword evidence="1" id="KW-0175">Coiled coil</keyword>
<feature type="region of interest" description="Disordered" evidence="2">
    <location>
        <begin position="1"/>
        <end position="84"/>
    </location>
</feature>
<proteinExistence type="predicted"/>
<dbReference type="PANTHER" id="PTHR37381:SF1">
    <property type="entry name" value="PENTATRICOPEPTIDE REPEAT (PPR) SUPERFAMILY PROTEIN"/>
    <property type="match status" value="1"/>
</dbReference>
<sequence>MAFVTRASSRQAPAATSAAAPSTSAFFRDASLARRVPTGEGRRRRRRRCPLAGPRASGGDSEAGESRTSTVDGSQADRAVNSALGRPAGRRRVTSCECAEESLYELLAVAQEDGQDISGVDLHEATLETLVEVVVEAGNPDLAVDLFRVLYGGSRTQLPFTFSFDATRARSFLLIRLIRSLYLQAALKFLEDSCKVSMPGPDQVSFGTVVSCPTCGEGVSLSVVKAFHGEETIACASCKYQYDLYSGQVVSCESEVPDDKFSAGDLLQRVSKARVFAGNGNRFALTHKLVVDAPDGTARAYKFATETDEVPASVGDRVTLVCASAVDAKAGAGGGPLAPIPPGAAKGEPRSLYNHRQGKTVPLLRSFDPDSGIPLKWLVLGAALFAGGDSTSALINPDFPALIAAGAVGVTSAGAVAKQLVLPQLAKLPSNVLASVEYRQQFLGQYDIIKGKLDDLLVSMNEDIQLLSRLWSLHHKIEALGTSGSYDARLQKILASATTLEDRVGAKMQLVEGYSRVSHMIEIEIELDADIDAAEASVARTGITEELVRVEELEDLKEEWTLQVEAKDEIERLLGSDQLG</sequence>
<protein>
    <submittedName>
        <fullName evidence="3">Uncharacterized protein</fullName>
    </submittedName>
</protein>
<dbReference type="PANTHER" id="PTHR37381">
    <property type="entry name" value="PENTATRICOPEPTIDE REPEAT (PPR) SUPERFAMILY PROTEIN"/>
    <property type="match status" value="1"/>
</dbReference>
<evidence type="ECO:0000256" key="1">
    <source>
        <dbReference type="SAM" id="Coils"/>
    </source>
</evidence>
<feature type="compositionally biased region" description="Low complexity" evidence="2">
    <location>
        <begin position="1"/>
        <end position="25"/>
    </location>
</feature>